<organism evidence="1 2">
    <name type="scientific">Shewanella vesiculosa</name>
    <dbReference type="NCBI Taxonomy" id="518738"/>
    <lineage>
        <taxon>Bacteria</taxon>
        <taxon>Pseudomonadati</taxon>
        <taxon>Pseudomonadota</taxon>
        <taxon>Gammaproteobacteria</taxon>
        <taxon>Alteromonadales</taxon>
        <taxon>Shewanellaceae</taxon>
        <taxon>Shewanella</taxon>
    </lineage>
</organism>
<proteinExistence type="predicted"/>
<comment type="caution">
    <text evidence="1">The sequence shown here is derived from an EMBL/GenBank/DDBJ whole genome shotgun (WGS) entry which is preliminary data.</text>
</comment>
<dbReference type="RefSeq" id="WP_347691058.1">
    <property type="nucleotide sequence ID" value="NZ_JBDPZN010000023.1"/>
</dbReference>
<keyword evidence="2" id="KW-1185">Reference proteome</keyword>
<dbReference type="EMBL" id="JBDPZN010000023">
    <property type="protein sequence ID" value="MEO3684675.1"/>
    <property type="molecule type" value="Genomic_DNA"/>
</dbReference>
<protein>
    <submittedName>
        <fullName evidence="1">Integrase</fullName>
    </submittedName>
</protein>
<dbReference type="Gene3D" id="1.10.443.10">
    <property type="entry name" value="Intergrase catalytic core"/>
    <property type="match status" value="1"/>
</dbReference>
<gene>
    <name evidence="1" type="ORF">ABHN84_20640</name>
</gene>
<evidence type="ECO:0000313" key="1">
    <source>
        <dbReference type="EMBL" id="MEO3684675.1"/>
    </source>
</evidence>
<reference evidence="1 2" key="1">
    <citation type="submission" date="2024-05" db="EMBL/GenBank/DDBJ databases">
        <title>Genome sequencing of Marine Estuary Bacteria, Shewanella vesiculosa and S. baltica, and Pseudomonas syringae.</title>
        <authorList>
            <person name="Gurung A."/>
            <person name="Maclea K.S."/>
        </authorList>
    </citation>
    <scope>NUCLEOTIDE SEQUENCE [LARGE SCALE GENOMIC DNA]</scope>
    <source>
        <strain evidence="1 2">1A</strain>
    </source>
</reference>
<evidence type="ECO:0000313" key="2">
    <source>
        <dbReference type="Proteomes" id="UP001477278"/>
    </source>
</evidence>
<name>A0ABV0FVQ2_9GAMM</name>
<accession>A0ABV0FVQ2</accession>
<dbReference type="InterPro" id="IPR013762">
    <property type="entry name" value="Integrase-like_cat_sf"/>
</dbReference>
<sequence>MKGRPISNSELWDYLIGKNCGRKSEFKERNKLVLVLMNHCGIRPIELCLITSQLLISSTGLLNELFIIPESISFDGNERPIPLTNDEVKSAIESYLAWLQAKGLNTHPHKSYLGFNPNLPLLVSDNYKEFGLQHRGKKIDGSKKLLPIAMNKLIDSLIVKAGLNDCGVDRTSFIKAFVIEGYKSGLSVNDLIIIGGMSDTTVKTYLAADLEQYSPITEWFIDRGIRKQKKLESLRKMRRFKI</sequence>
<dbReference type="Proteomes" id="UP001477278">
    <property type="component" value="Unassembled WGS sequence"/>
</dbReference>